<dbReference type="RefSeq" id="WP_324275646.1">
    <property type="nucleotide sequence ID" value="NZ_CP141261.1"/>
</dbReference>
<dbReference type="EC" id="1.1.1.133" evidence="2"/>
<dbReference type="PANTHER" id="PTHR10491">
    <property type="entry name" value="DTDP-4-DEHYDRORHAMNOSE REDUCTASE"/>
    <property type="match status" value="1"/>
</dbReference>
<feature type="compositionally biased region" description="Low complexity" evidence="3">
    <location>
        <begin position="535"/>
        <end position="548"/>
    </location>
</feature>
<evidence type="ECO:0000256" key="2">
    <source>
        <dbReference type="RuleBase" id="RU364082"/>
    </source>
</evidence>
<protein>
    <recommendedName>
        <fullName evidence="2">dTDP-4-dehydrorhamnose reductase</fullName>
        <ecNumber evidence="2">1.1.1.133</ecNumber>
    </recommendedName>
</protein>
<gene>
    <name evidence="5" type="ORF">U6N30_00150</name>
</gene>
<sequence>MTTLILGAGGQLGRALQQQFPDAVALDRSRLDVTDPAAVRNYSWADVDVVLNAAAWTAVDAAEDPANLDAVRAANVESVGYLARAVRTCGATLVHISSEYVFDGKHEGPHPEDWPANPLSVYGQSKADGDVQAGYVTKHYLIRTTWVVGEGGNFVRTMAGLADRGVSPTVVDDQIGRPTFTPDLAAGIAHLLGTRAPFGTYNLTNGGEPASWADVAAAVFAARGRSADDVGRTSTEAYFADKPQAATRPLNSVLDLSKITAAGFTPATGARPSPSTWPPSSAARRTRGRVRAGALHARTSCAISASVADGTSVRPRATGSLPPRPPDAVRDRIARPGGDRLRGAGRPVPARGGPSRREAGNVADRRRDPQHLDVPPPSVPLARKGLGPAQPTQTEAGDHAERQDERRPEEDRRPDPVHPPPVFQQHCRPRSLHTGPPSLRRWHLRTRDDRPVESRCLRQVRRGGAECRRAVALRYRPPSTRRAARSSPVAWSTATRPEQRQPPRRTSSRPGSSSRARRCSSRPRGWAGPPSVPQAATARPRTSSGSAATRRRATVRRPGGRARVRSWSAGRRDRSPGGAAPAARPGAQQRSARPAGDAGSVRRQPPAAGRRRAPRRLPRNR</sequence>
<dbReference type="Pfam" id="PF04321">
    <property type="entry name" value="RmlD_sub_bind"/>
    <property type="match status" value="1"/>
</dbReference>
<feature type="compositionally biased region" description="Low complexity" evidence="3">
    <location>
        <begin position="344"/>
        <end position="353"/>
    </location>
</feature>
<name>A0ABZ1B0R8_9ACTN</name>
<feature type="compositionally biased region" description="Basic residues" evidence="3">
    <location>
        <begin position="549"/>
        <end position="564"/>
    </location>
</feature>
<keyword evidence="2" id="KW-0521">NADP</keyword>
<feature type="region of interest" description="Disordered" evidence="3">
    <location>
        <begin position="477"/>
        <end position="621"/>
    </location>
</feature>
<evidence type="ECO:0000256" key="1">
    <source>
        <dbReference type="ARBA" id="ARBA00010944"/>
    </source>
</evidence>
<comment type="similarity">
    <text evidence="1 2">Belongs to the dTDP-4-dehydrorhamnose reductase family.</text>
</comment>
<dbReference type="InterPro" id="IPR029903">
    <property type="entry name" value="RmlD-like-bd"/>
</dbReference>
<feature type="region of interest" description="Disordered" evidence="3">
    <location>
        <begin position="264"/>
        <end position="446"/>
    </location>
</feature>
<feature type="compositionally biased region" description="Basic and acidic residues" evidence="3">
    <location>
        <begin position="396"/>
        <end position="416"/>
    </location>
</feature>
<dbReference type="SUPFAM" id="SSF51735">
    <property type="entry name" value="NAD(P)-binding Rossmann-fold domains"/>
    <property type="match status" value="1"/>
</dbReference>
<feature type="compositionally biased region" description="Low complexity" evidence="3">
    <location>
        <begin position="270"/>
        <end position="283"/>
    </location>
</feature>
<evidence type="ECO:0000313" key="6">
    <source>
        <dbReference type="Proteomes" id="UP001324287"/>
    </source>
</evidence>
<evidence type="ECO:0000259" key="4">
    <source>
        <dbReference type="Pfam" id="PF04321"/>
    </source>
</evidence>
<organism evidence="5 6">
    <name type="scientific">Blastococcus brunescens</name>
    <dbReference type="NCBI Taxonomy" id="1564165"/>
    <lineage>
        <taxon>Bacteria</taxon>
        <taxon>Bacillati</taxon>
        <taxon>Actinomycetota</taxon>
        <taxon>Actinomycetes</taxon>
        <taxon>Geodermatophilales</taxon>
        <taxon>Geodermatophilaceae</taxon>
        <taxon>Blastococcus</taxon>
    </lineage>
</organism>
<keyword evidence="2" id="KW-0560">Oxidoreductase</keyword>
<dbReference type="InterPro" id="IPR036291">
    <property type="entry name" value="NAD(P)-bd_dom_sf"/>
</dbReference>
<dbReference type="EMBL" id="CP141261">
    <property type="protein sequence ID" value="WRL64319.1"/>
    <property type="molecule type" value="Genomic_DNA"/>
</dbReference>
<feature type="compositionally biased region" description="Low complexity" evidence="3">
    <location>
        <begin position="576"/>
        <end position="595"/>
    </location>
</feature>
<dbReference type="Gene3D" id="3.90.25.10">
    <property type="entry name" value="UDP-galactose 4-epimerase, domain 1"/>
    <property type="match status" value="1"/>
</dbReference>
<comment type="function">
    <text evidence="2">Catalyzes the reduction of dTDP-6-deoxy-L-lyxo-4-hexulose to yield dTDP-L-rhamnose.</text>
</comment>
<comment type="pathway">
    <text evidence="2">Carbohydrate biosynthesis; dTDP-L-rhamnose biosynthesis.</text>
</comment>
<evidence type="ECO:0000256" key="3">
    <source>
        <dbReference type="SAM" id="MobiDB-lite"/>
    </source>
</evidence>
<evidence type="ECO:0000313" key="5">
    <source>
        <dbReference type="EMBL" id="WRL64319.1"/>
    </source>
</evidence>
<dbReference type="Proteomes" id="UP001324287">
    <property type="component" value="Chromosome"/>
</dbReference>
<proteinExistence type="inferred from homology"/>
<feature type="domain" description="RmlD-like substrate binding" evidence="4">
    <location>
        <begin position="1"/>
        <end position="266"/>
    </location>
</feature>
<accession>A0ABZ1B0R8</accession>
<feature type="compositionally biased region" description="Basic and acidic residues" evidence="3">
    <location>
        <begin position="355"/>
        <end position="371"/>
    </location>
</feature>
<dbReference type="CDD" id="cd05254">
    <property type="entry name" value="dTDP_HR_like_SDR_e"/>
    <property type="match status" value="1"/>
</dbReference>
<dbReference type="PANTHER" id="PTHR10491:SF4">
    <property type="entry name" value="METHIONINE ADENOSYLTRANSFERASE 2 SUBUNIT BETA"/>
    <property type="match status" value="1"/>
</dbReference>
<reference evidence="5 6" key="1">
    <citation type="submission" date="2023-12" db="EMBL/GenBank/DDBJ databases">
        <title>Blastococcus brunescens sp. nov., an actonobacterium isolated from sandstone collected in sahara desert.</title>
        <authorList>
            <person name="Gtari M."/>
            <person name="Ghodhbane F."/>
        </authorList>
    </citation>
    <scope>NUCLEOTIDE SEQUENCE [LARGE SCALE GENOMIC DNA]</scope>
    <source>
        <strain evidence="5 6">BMG 8361</strain>
    </source>
</reference>
<keyword evidence="6" id="KW-1185">Reference proteome</keyword>
<feature type="compositionally biased region" description="Basic residues" evidence="3">
    <location>
        <begin position="609"/>
        <end position="621"/>
    </location>
</feature>
<feature type="compositionally biased region" description="Low complexity" evidence="3">
    <location>
        <begin position="477"/>
        <end position="490"/>
    </location>
</feature>
<dbReference type="Gene3D" id="3.40.50.720">
    <property type="entry name" value="NAD(P)-binding Rossmann-like Domain"/>
    <property type="match status" value="1"/>
</dbReference>
<dbReference type="InterPro" id="IPR005913">
    <property type="entry name" value="dTDP_dehydrorham_reduct"/>
</dbReference>
<feature type="compositionally biased region" description="Basic and acidic residues" evidence="3">
    <location>
        <begin position="327"/>
        <end position="342"/>
    </location>
</feature>